<dbReference type="EMBL" id="JAUNZN010000006">
    <property type="protein sequence ID" value="KAK4820496.1"/>
    <property type="molecule type" value="Genomic_DNA"/>
</dbReference>
<reference evidence="2 3" key="1">
    <citation type="journal article" date="2023" name="J. Hered.">
        <title>Chromosome-level genome of the wood stork (Mycteria americana) provides insight into avian chromosome evolution.</title>
        <authorList>
            <person name="Flamio R. Jr."/>
            <person name="Ramstad K.M."/>
        </authorList>
    </citation>
    <scope>NUCLEOTIDE SEQUENCE [LARGE SCALE GENOMIC DNA]</scope>
    <source>
        <strain evidence="2">JAX WOST 10</strain>
    </source>
</reference>
<protein>
    <submittedName>
        <fullName evidence="2">Uncharacterized protein</fullName>
    </submittedName>
</protein>
<gene>
    <name evidence="2" type="ORF">QYF61_027957</name>
</gene>
<proteinExistence type="predicted"/>
<accession>A0AAN7N9A4</accession>
<evidence type="ECO:0000313" key="2">
    <source>
        <dbReference type="EMBL" id="KAK4820496.1"/>
    </source>
</evidence>
<comment type="caution">
    <text evidence="2">The sequence shown here is derived from an EMBL/GenBank/DDBJ whole genome shotgun (WGS) entry which is preliminary data.</text>
</comment>
<name>A0AAN7N9A4_MYCAM</name>
<feature type="compositionally biased region" description="Basic and acidic residues" evidence="1">
    <location>
        <begin position="18"/>
        <end position="29"/>
    </location>
</feature>
<organism evidence="2 3">
    <name type="scientific">Mycteria americana</name>
    <name type="common">Wood stork</name>
    <dbReference type="NCBI Taxonomy" id="33587"/>
    <lineage>
        <taxon>Eukaryota</taxon>
        <taxon>Metazoa</taxon>
        <taxon>Chordata</taxon>
        <taxon>Craniata</taxon>
        <taxon>Vertebrata</taxon>
        <taxon>Euteleostomi</taxon>
        <taxon>Archelosauria</taxon>
        <taxon>Archosauria</taxon>
        <taxon>Dinosauria</taxon>
        <taxon>Saurischia</taxon>
        <taxon>Theropoda</taxon>
        <taxon>Coelurosauria</taxon>
        <taxon>Aves</taxon>
        <taxon>Neognathae</taxon>
        <taxon>Neoaves</taxon>
        <taxon>Aequornithes</taxon>
        <taxon>Ciconiiformes</taxon>
        <taxon>Ciconiidae</taxon>
        <taxon>Mycteria</taxon>
    </lineage>
</organism>
<evidence type="ECO:0000313" key="3">
    <source>
        <dbReference type="Proteomes" id="UP001333110"/>
    </source>
</evidence>
<sequence>MGRQEPRAAQQGEVQRPAPREHSPLHRDMLGCQPESSSTGKDLVDKLNVSQQPALAAKQANSLPGCIRQNTASKPRAVTLPPRSALTRQTWTYWSPAQGHTDHQCTGASDIPAGLRELGLFSPGKSRLRGIPSMCTNTCREGAKRTEPGSFQWCPGGQALEQVSQRGCEVSILGDTHCLTGHGPGQPAAADAALSRELELMSNCKRQYVSSAFGRDFHGEVCSLTTGIARLLLKTNG</sequence>
<evidence type="ECO:0000256" key="1">
    <source>
        <dbReference type="SAM" id="MobiDB-lite"/>
    </source>
</evidence>
<feature type="region of interest" description="Disordered" evidence="1">
    <location>
        <begin position="1"/>
        <end position="43"/>
    </location>
</feature>
<keyword evidence="3" id="KW-1185">Reference proteome</keyword>
<dbReference type="Proteomes" id="UP001333110">
    <property type="component" value="Unassembled WGS sequence"/>
</dbReference>
<dbReference type="AlphaFoldDB" id="A0AAN7N9A4"/>